<evidence type="ECO:0000313" key="2">
    <source>
        <dbReference type="EMBL" id="KKN88756.1"/>
    </source>
</evidence>
<proteinExistence type="predicted"/>
<dbReference type="AlphaFoldDB" id="A0A0F9WR85"/>
<accession>A0A0F9WR85</accession>
<keyword evidence="1" id="KW-0472">Membrane</keyword>
<keyword evidence="1" id="KW-1133">Transmembrane helix</keyword>
<keyword evidence="1" id="KW-0812">Transmembrane</keyword>
<organism evidence="2">
    <name type="scientific">marine sediment metagenome</name>
    <dbReference type="NCBI Taxonomy" id="412755"/>
    <lineage>
        <taxon>unclassified sequences</taxon>
        <taxon>metagenomes</taxon>
        <taxon>ecological metagenomes</taxon>
    </lineage>
</organism>
<feature type="transmembrane region" description="Helical" evidence="1">
    <location>
        <begin position="201"/>
        <end position="222"/>
    </location>
</feature>
<name>A0A0F9WR85_9ZZZZ</name>
<dbReference type="EMBL" id="LAZR01000126">
    <property type="protein sequence ID" value="KKN88756.1"/>
    <property type="molecule type" value="Genomic_DNA"/>
</dbReference>
<gene>
    <name evidence="2" type="ORF">LCGC14_0246470</name>
</gene>
<sequence>MRKYIVTLLVVLILLLQGCNSYKYVPTKERAAKKALQREVEKITAKQNRVRSIVLAYPHLVDTVTTTVKVDVVSEIKTDTVKIIVQDTARVDSLYTVVDQLLIDLLNIPESDTITIEKIRWLLGEAKEESVIRDTLISFIITRKLNIGEVKLSLSTDISLGILGGELIHSYKILPIDTKIALEIDKQVTFDVRRVPRVLRLAGGTVGIVIVIILIVLGIRILKPIIKKLL</sequence>
<evidence type="ECO:0000256" key="1">
    <source>
        <dbReference type="SAM" id="Phobius"/>
    </source>
</evidence>
<reference evidence="2" key="1">
    <citation type="journal article" date="2015" name="Nature">
        <title>Complex archaea that bridge the gap between prokaryotes and eukaryotes.</title>
        <authorList>
            <person name="Spang A."/>
            <person name="Saw J.H."/>
            <person name="Jorgensen S.L."/>
            <person name="Zaremba-Niedzwiedzka K."/>
            <person name="Martijn J."/>
            <person name="Lind A.E."/>
            <person name="van Eijk R."/>
            <person name="Schleper C."/>
            <person name="Guy L."/>
            <person name="Ettema T.J."/>
        </authorList>
    </citation>
    <scope>NUCLEOTIDE SEQUENCE</scope>
</reference>
<comment type="caution">
    <text evidence="2">The sequence shown here is derived from an EMBL/GenBank/DDBJ whole genome shotgun (WGS) entry which is preliminary data.</text>
</comment>
<protein>
    <submittedName>
        <fullName evidence="2">Uncharacterized protein</fullName>
    </submittedName>
</protein>
<dbReference type="PROSITE" id="PS51257">
    <property type="entry name" value="PROKAR_LIPOPROTEIN"/>
    <property type="match status" value="1"/>
</dbReference>